<dbReference type="InterPro" id="IPR003018">
    <property type="entry name" value="GAF"/>
</dbReference>
<gene>
    <name evidence="6" type="ORF">SAMN05216377_107259</name>
</gene>
<dbReference type="STRING" id="366584.SAMN05216377_107259"/>
<dbReference type="GO" id="GO:0003723">
    <property type="term" value="F:RNA binding"/>
    <property type="evidence" value="ECO:0007669"/>
    <property type="project" value="InterPro"/>
</dbReference>
<dbReference type="GO" id="GO:0016301">
    <property type="term" value="F:kinase activity"/>
    <property type="evidence" value="ECO:0007669"/>
    <property type="project" value="UniProtKB-KW"/>
</dbReference>
<sequence>MVEGRYGRVPRDVADQLQRLLIGADGVEAFLAQVAQHAAGAVENALSCGLTVGATRSSELIGATSDKLAAALDEIQYDVDNGPCLTCLRTVTVVAVDDIAHDQRWPAFSRRGRQAGAGSSLSIPLTIDGGSVGALNLYSRSPYALTEEDRRRAMKFADQATGAIALARRLAEREARARHLEIALSSRSTIDQAIGIIMGQTGRDPGAAFELLRTQSQHTNRKLRDVAAEIVAHTSRHRRA</sequence>
<dbReference type="InterPro" id="IPR029016">
    <property type="entry name" value="GAF-like_dom_sf"/>
</dbReference>
<evidence type="ECO:0000259" key="5">
    <source>
        <dbReference type="PROSITE" id="PS50921"/>
    </source>
</evidence>
<accession>A0A1G7PWF2</accession>
<proteinExistence type="predicted"/>
<keyword evidence="4" id="KW-0804">Transcription</keyword>
<evidence type="ECO:0000256" key="2">
    <source>
        <dbReference type="ARBA" id="ARBA00022777"/>
    </source>
</evidence>
<dbReference type="InterPro" id="IPR011006">
    <property type="entry name" value="CheY-like_superfamily"/>
</dbReference>
<dbReference type="Gene3D" id="1.10.10.10">
    <property type="entry name" value="Winged helix-like DNA-binding domain superfamily/Winged helix DNA-binding domain"/>
    <property type="match status" value="1"/>
</dbReference>
<keyword evidence="1" id="KW-0808">Transferase</keyword>
<dbReference type="AlphaFoldDB" id="A0A1G7PWF2"/>
<evidence type="ECO:0000313" key="7">
    <source>
        <dbReference type="Proteomes" id="UP000198967"/>
    </source>
</evidence>
<dbReference type="PROSITE" id="PS50921">
    <property type="entry name" value="ANTAR"/>
    <property type="match status" value="1"/>
</dbReference>
<dbReference type="Proteomes" id="UP000198967">
    <property type="component" value="Unassembled WGS sequence"/>
</dbReference>
<dbReference type="EMBL" id="FNBE01000007">
    <property type="protein sequence ID" value="SDF90525.1"/>
    <property type="molecule type" value="Genomic_DNA"/>
</dbReference>
<dbReference type="Pfam" id="PF13185">
    <property type="entry name" value="GAF_2"/>
    <property type="match status" value="1"/>
</dbReference>
<dbReference type="Pfam" id="PF03861">
    <property type="entry name" value="ANTAR"/>
    <property type="match status" value="1"/>
</dbReference>
<dbReference type="PIRSF" id="PIRSF036625">
    <property type="entry name" value="GAF_ANTAR"/>
    <property type="match status" value="1"/>
</dbReference>
<keyword evidence="3" id="KW-0805">Transcription regulation</keyword>
<evidence type="ECO:0000256" key="1">
    <source>
        <dbReference type="ARBA" id="ARBA00022679"/>
    </source>
</evidence>
<evidence type="ECO:0000256" key="4">
    <source>
        <dbReference type="ARBA" id="ARBA00023163"/>
    </source>
</evidence>
<reference evidence="6 7" key="1">
    <citation type="submission" date="2016-10" db="EMBL/GenBank/DDBJ databases">
        <authorList>
            <person name="de Groot N.N."/>
        </authorList>
    </citation>
    <scope>NUCLEOTIDE SEQUENCE [LARGE SCALE GENOMIC DNA]</scope>
    <source>
        <strain evidence="6 7">CGMCC 4.3143</strain>
    </source>
</reference>
<dbReference type="Gene3D" id="3.30.450.40">
    <property type="match status" value="1"/>
</dbReference>
<evidence type="ECO:0000256" key="3">
    <source>
        <dbReference type="ARBA" id="ARBA00023015"/>
    </source>
</evidence>
<dbReference type="SMART" id="SM01012">
    <property type="entry name" value="ANTAR"/>
    <property type="match status" value="1"/>
</dbReference>
<dbReference type="InterPro" id="IPR036388">
    <property type="entry name" value="WH-like_DNA-bd_sf"/>
</dbReference>
<dbReference type="SUPFAM" id="SSF55781">
    <property type="entry name" value="GAF domain-like"/>
    <property type="match status" value="1"/>
</dbReference>
<dbReference type="InterPro" id="IPR012074">
    <property type="entry name" value="GAF_ANTAR"/>
</dbReference>
<evidence type="ECO:0000313" key="6">
    <source>
        <dbReference type="EMBL" id="SDF90525.1"/>
    </source>
</evidence>
<feature type="domain" description="ANTAR" evidence="5">
    <location>
        <begin position="170"/>
        <end position="231"/>
    </location>
</feature>
<keyword evidence="2" id="KW-0418">Kinase</keyword>
<organism evidence="6 7">
    <name type="scientific">Pseudonocardia oroxyli</name>
    <dbReference type="NCBI Taxonomy" id="366584"/>
    <lineage>
        <taxon>Bacteria</taxon>
        <taxon>Bacillati</taxon>
        <taxon>Actinomycetota</taxon>
        <taxon>Actinomycetes</taxon>
        <taxon>Pseudonocardiales</taxon>
        <taxon>Pseudonocardiaceae</taxon>
        <taxon>Pseudonocardia</taxon>
    </lineage>
</organism>
<keyword evidence="7" id="KW-1185">Reference proteome</keyword>
<name>A0A1G7PWF2_PSEOR</name>
<protein>
    <submittedName>
        <fullName evidence="6">GAF domain-containing protein</fullName>
    </submittedName>
</protein>
<dbReference type="SMART" id="SM00065">
    <property type="entry name" value="GAF"/>
    <property type="match status" value="1"/>
</dbReference>
<dbReference type="SUPFAM" id="SSF52172">
    <property type="entry name" value="CheY-like"/>
    <property type="match status" value="1"/>
</dbReference>
<dbReference type="InterPro" id="IPR005561">
    <property type="entry name" value="ANTAR"/>
</dbReference>